<accession>A0ABV1G436</accession>
<dbReference type="EMBL" id="JBBMFF010000122">
    <property type="protein sequence ID" value="MEQ2510107.1"/>
    <property type="molecule type" value="Genomic_DNA"/>
</dbReference>
<gene>
    <name evidence="1" type="ORF">WMO66_02405</name>
</gene>
<name>A0ABV1G436_9FIRM</name>
<protein>
    <recommendedName>
        <fullName evidence="3">DinB-like domain-containing protein</fullName>
    </recommendedName>
</protein>
<reference evidence="1 2" key="1">
    <citation type="submission" date="2024-03" db="EMBL/GenBank/DDBJ databases">
        <title>Human intestinal bacterial collection.</title>
        <authorList>
            <person name="Pauvert C."/>
            <person name="Hitch T.C.A."/>
            <person name="Clavel T."/>
        </authorList>
    </citation>
    <scope>NUCLEOTIDE SEQUENCE [LARGE SCALE GENOMIC DNA]</scope>
    <source>
        <strain evidence="1 2">CLA-AA-H192</strain>
    </source>
</reference>
<evidence type="ECO:0000313" key="2">
    <source>
        <dbReference type="Proteomes" id="UP001491552"/>
    </source>
</evidence>
<evidence type="ECO:0008006" key="3">
    <source>
        <dbReference type="Google" id="ProtNLM"/>
    </source>
</evidence>
<proteinExistence type="predicted"/>
<keyword evidence="2" id="KW-1185">Reference proteome</keyword>
<comment type="caution">
    <text evidence="1">The sequence shown here is derived from an EMBL/GenBank/DDBJ whole genome shotgun (WGS) entry which is preliminary data.</text>
</comment>
<sequence>MHIDAICETNGKGWLIWAAQCPGAFARGATENEALAKLPGDVRRFLHWAGEPAGDITVTPGAPIESSLHTEDADSDLLLEADCAPMTEADYAAAKLLVLKSARDFCALFESIPNPDISPRVPRTSFYGPVPRTPREMYDHTNHTTAYYMAAFGIPFENMPDLYANRLQALAEIEDREELLTGKVCTASDGERWTLRKLLRRFLWHDRIHARAMWRTAAPLWGSAVADPFGFR</sequence>
<evidence type="ECO:0000313" key="1">
    <source>
        <dbReference type="EMBL" id="MEQ2510107.1"/>
    </source>
</evidence>
<dbReference type="RefSeq" id="WP_349134811.1">
    <property type="nucleotide sequence ID" value="NZ_JBBMFF010000122.1"/>
</dbReference>
<dbReference type="Proteomes" id="UP001491552">
    <property type="component" value="Unassembled WGS sequence"/>
</dbReference>
<organism evidence="1 2">
    <name type="scientific">Faecousia intestinalis</name>
    <dbReference type="NCBI Taxonomy" id="3133167"/>
    <lineage>
        <taxon>Bacteria</taxon>
        <taxon>Bacillati</taxon>
        <taxon>Bacillota</taxon>
        <taxon>Clostridia</taxon>
        <taxon>Eubacteriales</taxon>
        <taxon>Oscillospiraceae</taxon>
        <taxon>Faecousia</taxon>
    </lineage>
</organism>